<keyword evidence="1" id="KW-0863">Zinc-finger</keyword>
<gene>
    <name evidence="3" type="ORF">OBRU01_10873</name>
</gene>
<protein>
    <submittedName>
        <fullName evidence="3">Zinc finger protein 26</fullName>
    </submittedName>
</protein>
<dbReference type="PROSITE" id="PS00028">
    <property type="entry name" value="ZINC_FINGER_C2H2_1"/>
    <property type="match status" value="1"/>
</dbReference>
<evidence type="ECO:0000256" key="1">
    <source>
        <dbReference type="PROSITE-ProRule" id="PRU00042"/>
    </source>
</evidence>
<dbReference type="Proteomes" id="UP000037510">
    <property type="component" value="Unassembled WGS sequence"/>
</dbReference>
<evidence type="ECO:0000313" key="3">
    <source>
        <dbReference type="EMBL" id="KOB73356.1"/>
    </source>
</evidence>
<name>A0A0L7LDT4_OPEBR</name>
<comment type="caution">
    <text evidence="3">The sequence shown here is derived from an EMBL/GenBank/DDBJ whole genome shotgun (WGS) entry which is preliminary data.</text>
</comment>
<dbReference type="PROSITE" id="PS50157">
    <property type="entry name" value="ZINC_FINGER_C2H2_2"/>
    <property type="match status" value="1"/>
</dbReference>
<dbReference type="EMBL" id="JTDY01001615">
    <property type="protein sequence ID" value="KOB73356.1"/>
    <property type="molecule type" value="Genomic_DNA"/>
</dbReference>
<dbReference type="GO" id="GO:0008270">
    <property type="term" value="F:zinc ion binding"/>
    <property type="evidence" value="ECO:0007669"/>
    <property type="project" value="UniProtKB-KW"/>
</dbReference>
<proteinExistence type="predicted"/>
<dbReference type="AlphaFoldDB" id="A0A0L7LDT4"/>
<dbReference type="SMART" id="SM00355">
    <property type="entry name" value="ZnF_C2H2"/>
    <property type="match status" value="3"/>
</dbReference>
<dbReference type="InterPro" id="IPR013087">
    <property type="entry name" value="Znf_C2H2_type"/>
</dbReference>
<dbReference type="SMART" id="SM00868">
    <property type="entry name" value="zf-AD"/>
    <property type="match status" value="1"/>
</dbReference>
<dbReference type="InterPro" id="IPR012934">
    <property type="entry name" value="Znf_AD"/>
</dbReference>
<keyword evidence="4" id="KW-1185">Reference proteome</keyword>
<organism evidence="3 4">
    <name type="scientific">Operophtera brumata</name>
    <name type="common">Winter moth</name>
    <name type="synonym">Phalaena brumata</name>
    <dbReference type="NCBI Taxonomy" id="104452"/>
    <lineage>
        <taxon>Eukaryota</taxon>
        <taxon>Metazoa</taxon>
        <taxon>Ecdysozoa</taxon>
        <taxon>Arthropoda</taxon>
        <taxon>Hexapoda</taxon>
        <taxon>Insecta</taxon>
        <taxon>Pterygota</taxon>
        <taxon>Neoptera</taxon>
        <taxon>Endopterygota</taxon>
        <taxon>Lepidoptera</taxon>
        <taxon>Glossata</taxon>
        <taxon>Ditrysia</taxon>
        <taxon>Geometroidea</taxon>
        <taxon>Geometridae</taxon>
        <taxon>Larentiinae</taxon>
        <taxon>Operophtera</taxon>
    </lineage>
</organism>
<reference evidence="3 4" key="1">
    <citation type="journal article" date="2015" name="Genome Biol. Evol.">
        <title>The genome of winter moth (Operophtera brumata) provides a genomic perspective on sexual dimorphism and phenology.</title>
        <authorList>
            <person name="Derks M.F."/>
            <person name="Smit S."/>
            <person name="Salis L."/>
            <person name="Schijlen E."/>
            <person name="Bossers A."/>
            <person name="Mateman C."/>
            <person name="Pijl A.S."/>
            <person name="de Ridder D."/>
            <person name="Groenen M.A."/>
            <person name="Visser M.E."/>
            <person name="Megens H.J."/>
        </authorList>
    </citation>
    <scope>NUCLEOTIDE SEQUENCE [LARGE SCALE GENOMIC DNA]</scope>
    <source>
        <strain evidence="3">WM2013NL</strain>
        <tissue evidence="3">Head and thorax</tissue>
    </source>
</reference>
<evidence type="ECO:0000313" key="4">
    <source>
        <dbReference type="Proteomes" id="UP000037510"/>
    </source>
</evidence>
<keyword evidence="1" id="KW-0479">Metal-binding</keyword>
<dbReference type="Gene3D" id="3.30.160.60">
    <property type="entry name" value="Classic Zinc Finger"/>
    <property type="match status" value="1"/>
</dbReference>
<feature type="domain" description="C2H2-type" evidence="2">
    <location>
        <begin position="129"/>
        <end position="157"/>
    </location>
</feature>
<sequence length="316" mass="36799">MSATKRKGPVFDPGLCRCCGTMKKCRLLNVEYESFGQKEPTERLVCATCVMRLREANTFRKQVVQCEEAFIQMKMSIATRQLVKHERKSPTRILINKHKWWSKQPAHTAKPTIVENSYICPFKCRHNNLLCYYCGGHFTDPIQLREHTMTQHQPKKFKVNDHKNMVKFDLTRIDCRLCQSKIEDLDTFKRHLVNVHGKKYYFETKDSVLPFKLVKDDMRCALCNVGVRGQPPVRDAPDAARGRHLPVRDLRQALQIRVQQRAAYRQCDVKLMSHPQKLKHLVEVHGEQPTTLPCTYCDKVNYPAPTATRFSTRDVI</sequence>
<dbReference type="GO" id="GO:0005634">
    <property type="term" value="C:nucleus"/>
    <property type="evidence" value="ECO:0007669"/>
    <property type="project" value="InterPro"/>
</dbReference>
<accession>A0A0L7LDT4</accession>
<evidence type="ECO:0000259" key="2">
    <source>
        <dbReference type="PROSITE" id="PS50157"/>
    </source>
</evidence>
<keyword evidence="1" id="KW-0862">Zinc</keyword>